<dbReference type="InterPro" id="IPR000835">
    <property type="entry name" value="HTH_MarR-typ"/>
</dbReference>
<dbReference type="SUPFAM" id="SSF46785">
    <property type="entry name" value="Winged helix' DNA-binding domain"/>
    <property type="match status" value="1"/>
</dbReference>
<organism evidence="2 3">
    <name type="scientific">Nocardia albiluteola</name>
    <dbReference type="NCBI Taxonomy" id="2842303"/>
    <lineage>
        <taxon>Bacteria</taxon>
        <taxon>Bacillati</taxon>
        <taxon>Actinomycetota</taxon>
        <taxon>Actinomycetes</taxon>
        <taxon>Mycobacteriales</taxon>
        <taxon>Nocardiaceae</taxon>
        <taxon>Nocardia</taxon>
    </lineage>
</organism>
<dbReference type="InterPro" id="IPR036388">
    <property type="entry name" value="WH-like_DNA-bd_sf"/>
</dbReference>
<reference evidence="2 3" key="1">
    <citation type="submission" date="2021-06" db="EMBL/GenBank/DDBJ databases">
        <title>Actinomycetes sequencing.</title>
        <authorList>
            <person name="Shan Q."/>
        </authorList>
    </citation>
    <scope>NUCLEOTIDE SEQUENCE [LARGE SCALE GENOMIC DNA]</scope>
    <source>
        <strain evidence="2 3">NEAU-G5</strain>
    </source>
</reference>
<feature type="domain" description="HTH marR-type" evidence="1">
    <location>
        <begin position="14"/>
        <end position="148"/>
    </location>
</feature>
<proteinExistence type="predicted"/>
<protein>
    <submittedName>
        <fullName evidence="2">MarR family transcriptional regulator</fullName>
    </submittedName>
</protein>
<accession>A0ABS6B295</accession>
<name>A0ABS6B295_9NOCA</name>
<keyword evidence="3" id="KW-1185">Reference proteome</keyword>
<dbReference type="SMART" id="SM00347">
    <property type="entry name" value="HTH_MARR"/>
    <property type="match status" value="1"/>
</dbReference>
<dbReference type="PANTHER" id="PTHR33164:SF104">
    <property type="entry name" value="TRANSCRIPTIONAL REGULATORY PROTEIN"/>
    <property type="match status" value="1"/>
</dbReference>
<sequence>MSSGPQESRGIRLALEAWEALFRAQATLALEFEHEGDWGELLPREYGVLYALSAAPDGLRLTELCDDVLLTQAGISRLVTRLEARGLVVRGDDPDDARAYRIRLTPDGVAAQRRAGRAHALHVSTAMTRGLDDDQLRSLRDLSLALLAAAPPRNRNSERKSR</sequence>
<dbReference type="InterPro" id="IPR036390">
    <property type="entry name" value="WH_DNA-bd_sf"/>
</dbReference>
<comment type="caution">
    <text evidence="2">The sequence shown here is derived from an EMBL/GenBank/DDBJ whole genome shotgun (WGS) entry which is preliminary data.</text>
</comment>
<dbReference type="Pfam" id="PF12802">
    <property type="entry name" value="MarR_2"/>
    <property type="match status" value="1"/>
</dbReference>
<evidence type="ECO:0000313" key="3">
    <source>
        <dbReference type="Proteomes" id="UP000733379"/>
    </source>
</evidence>
<evidence type="ECO:0000259" key="1">
    <source>
        <dbReference type="PROSITE" id="PS50995"/>
    </source>
</evidence>
<dbReference type="Proteomes" id="UP000733379">
    <property type="component" value="Unassembled WGS sequence"/>
</dbReference>
<dbReference type="RefSeq" id="WP_215918775.1">
    <property type="nucleotide sequence ID" value="NZ_JAHKNI010000006.1"/>
</dbReference>
<dbReference type="InterPro" id="IPR039422">
    <property type="entry name" value="MarR/SlyA-like"/>
</dbReference>
<dbReference type="PROSITE" id="PS50995">
    <property type="entry name" value="HTH_MARR_2"/>
    <property type="match status" value="1"/>
</dbReference>
<evidence type="ECO:0000313" key="2">
    <source>
        <dbReference type="EMBL" id="MBU3063900.1"/>
    </source>
</evidence>
<dbReference type="PANTHER" id="PTHR33164">
    <property type="entry name" value="TRANSCRIPTIONAL REGULATOR, MARR FAMILY"/>
    <property type="match status" value="1"/>
</dbReference>
<gene>
    <name evidence="2" type="ORF">KO481_20505</name>
</gene>
<dbReference type="EMBL" id="JAHKNI010000006">
    <property type="protein sequence ID" value="MBU3063900.1"/>
    <property type="molecule type" value="Genomic_DNA"/>
</dbReference>
<dbReference type="Gene3D" id="1.10.10.10">
    <property type="entry name" value="Winged helix-like DNA-binding domain superfamily/Winged helix DNA-binding domain"/>
    <property type="match status" value="1"/>
</dbReference>